<protein>
    <submittedName>
        <fullName evidence="1">Structural ORF</fullName>
    </submittedName>
</protein>
<accession>A0A2Z4EVJ5</accession>
<proteinExistence type="predicted"/>
<name>A0A2Z4EVJ5_9VIRU</name>
<reference evidence="1" key="1">
    <citation type="journal article" date="2018" name="Virus Evol.">
        <title>Cameroonian fruit bats harbor divergent viruses, including rotavirus H, bastroviruses, and picobirnaviruses using an alternative genetic code.</title>
        <authorList>
            <person name="Yinda C.K."/>
            <person name="Ghogomu S.M."/>
            <person name="Conceicao-Neto N."/>
            <person name="Beller L."/>
            <person name="Deboutte W."/>
            <person name="Vanhulle E."/>
            <person name="Maes P."/>
            <person name="Van Ranst M."/>
            <person name="Matthijnssens J."/>
        </authorList>
    </citation>
    <scope>NUCLEOTIDE SEQUENCE</scope>
    <source>
        <strain evidence="1">CMRBtDV4</strain>
    </source>
</reference>
<organism evidence="1">
    <name type="scientific">Ambidensovirus sp</name>
    <dbReference type="NCBI Taxonomy" id="2050976"/>
    <lineage>
        <taxon>Viruses</taxon>
        <taxon>Monodnaviria</taxon>
        <taxon>Shotokuvirae</taxon>
        <taxon>Cossaviricota</taxon>
        <taxon>Quintoviricetes</taxon>
        <taxon>Piccovirales</taxon>
        <taxon>Parvoviridae</taxon>
        <taxon>Densovirinae</taxon>
        <taxon>Protoambidensovirus</taxon>
        <taxon>Protoambidensovirus incertum3</taxon>
    </lineage>
</organism>
<sequence length="179" mass="19864">MLMSSWIKQHAPNVLNQPGFPLTEKQKQEKVLSQQEYLGATNTGGITWPGSQFTGPGNKLIDPITHKSNFTELPKTPVDWATLEHDTDYYNITNPSVDNVWELDKKAIKNSFGKPDPNDGGTAVAVGLLAKNIFERTVQSITGSEAAVYPIANSGEYHIPWFDKRATRKKDLTQSTYNG</sequence>
<evidence type="ECO:0000313" key="1">
    <source>
        <dbReference type="EMBL" id="AWV66982.1"/>
    </source>
</evidence>
<dbReference type="EMBL" id="MG693112">
    <property type="protein sequence ID" value="AWV66982.1"/>
    <property type="molecule type" value="Genomic_DNA"/>
</dbReference>